<dbReference type="GO" id="GO:0070292">
    <property type="term" value="P:N-acylphosphatidylethanolamine metabolic process"/>
    <property type="evidence" value="ECO:0007669"/>
    <property type="project" value="TreeGrafter"/>
</dbReference>
<dbReference type="GO" id="GO:0005737">
    <property type="term" value="C:cytoplasm"/>
    <property type="evidence" value="ECO:0007669"/>
    <property type="project" value="TreeGrafter"/>
</dbReference>
<organism evidence="2 3">
    <name type="scientific">Aplosporella prunicola CBS 121167</name>
    <dbReference type="NCBI Taxonomy" id="1176127"/>
    <lineage>
        <taxon>Eukaryota</taxon>
        <taxon>Fungi</taxon>
        <taxon>Dikarya</taxon>
        <taxon>Ascomycota</taxon>
        <taxon>Pezizomycotina</taxon>
        <taxon>Dothideomycetes</taxon>
        <taxon>Dothideomycetes incertae sedis</taxon>
        <taxon>Botryosphaeriales</taxon>
        <taxon>Aplosporellaceae</taxon>
        <taxon>Aplosporella</taxon>
    </lineage>
</organism>
<evidence type="ECO:0000313" key="3">
    <source>
        <dbReference type="Proteomes" id="UP000799438"/>
    </source>
</evidence>
<dbReference type="PANTHER" id="PTHR15032:SF4">
    <property type="entry name" value="N-ACYL-PHOSPHATIDYLETHANOLAMINE-HYDROLYZING PHOSPHOLIPASE D"/>
    <property type="match status" value="1"/>
</dbReference>
<name>A0A6A6BHM1_9PEZI</name>
<dbReference type="InterPro" id="IPR001279">
    <property type="entry name" value="Metallo-B-lactamas"/>
</dbReference>
<dbReference type="EMBL" id="ML995483">
    <property type="protein sequence ID" value="KAF2142744.1"/>
    <property type="molecule type" value="Genomic_DNA"/>
</dbReference>
<accession>A0A6A6BHM1</accession>
<evidence type="ECO:0000259" key="1">
    <source>
        <dbReference type="Pfam" id="PF12706"/>
    </source>
</evidence>
<dbReference type="AlphaFoldDB" id="A0A6A6BHM1"/>
<dbReference type="OrthoDB" id="332863at2759"/>
<dbReference type="PANTHER" id="PTHR15032">
    <property type="entry name" value="N-ACYL-PHOSPHATIDYLETHANOLAMINE-HYDROLYZING PHOSPHOLIPASE D"/>
    <property type="match status" value="1"/>
</dbReference>
<dbReference type="SUPFAM" id="SSF56281">
    <property type="entry name" value="Metallo-hydrolase/oxidoreductase"/>
    <property type="match status" value="1"/>
</dbReference>
<dbReference type="Gene3D" id="3.60.15.10">
    <property type="entry name" value="Ribonuclease Z/Hydroxyacylglutathione hydrolase-like"/>
    <property type="match status" value="1"/>
</dbReference>
<dbReference type="GO" id="GO:0070291">
    <property type="term" value="P:N-acylethanolamine metabolic process"/>
    <property type="evidence" value="ECO:0007669"/>
    <property type="project" value="TreeGrafter"/>
</dbReference>
<dbReference type="GeneID" id="54303171"/>
<dbReference type="Pfam" id="PF12706">
    <property type="entry name" value="Lactamase_B_2"/>
    <property type="match status" value="1"/>
</dbReference>
<feature type="domain" description="Metallo-beta-lactamase" evidence="1">
    <location>
        <begin position="131"/>
        <end position="384"/>
    </location>
</feature>
<dbReference type="InterPro" id="IPR036866">
    <property type="entry name" value="RibonucZ/Hydroxyglut_hydro"/>
</dbReference>
<dbReference type="RefSeq" id="XP_033398456.1">
    <property type="nucleotide sequence ID" value="XM_033545663.1"/>
</dbReference>
<dbReference type="Proteomes" id="UP000799438">
    <property type="component" value="Unassembled WGS sequence"/>
</dbReference>
<dbReference type="GO" id="GO:0070290">
    <property type="term" value="F:N-acylphosphatidylethanolamine-specific phospholipase D activity"/>
    <property type="evidence" value="ECO:0007669"/>
    <property type="project" value="TreeGrafter"/>
</dbReference>
<gene>
    <name evidence="2" type="ORF">K452DRAFT_350515</name>
</gene>
<keyword evidence="3" id="KW-1185">Reference proteome</keyword>
<proteinExistence type="predicted"/>
<protein>
    <recommendedName>
        <fullName evidence="1">Metallo-beta-lactamase domain-containing protein</fullName>
    </recommendedName>
</protein>
<sequence>MPPRPSAPANVVTITALANLPKPASAAASPPAHWAHLDHTGTRPLSFQNPWPSFRKTHGLATALHARFWSPTRNFVPVPTSREELVPVQTPDWGRGDSSALDKLKAAWIGHASFLVETSAASKRDKRGVTLLLDPVFSERMSPVGFLGPKRFTPPPCALQDLPEVDLVVISHNHYDHLDAATVRFLHQRGQGRVRFLCTLGVKPCLTGMGVGEAEVVELDWWEGVRVDVHGVGAVKLVCTPAQHFSGRSLWDAGKSLWCSWVLEEVAEAPEERACGTNDTRTHAETAAVAPPSSRALKKLFFAGDTGYRTMPSDTPLTPNSPNPPPHCPAFAEIGHAHGPFDLALLPIGCYSPRSFMSPVHCSPEDALCVHRDVRSRKSVGMHFGTVRGGISEFYEDVREPGRLWREGAEREGLRWGEEVGVLGVGEVVGV</sequence>
<evidence type="ECO:0000313" key="2">
    <source>
        <dbReference type="EMBL" id="KAF2142744.1"/>
    </source>
</evidence>
<reference evidence="2" key="1">
    <citation type="journal article" date="2020" name="Stud. Mycol.">
        <title>101 Dothideomycetes genomes: a test case for predicting lifestyles and emergence of pathogens.</title>
        <authorList>
            <person name="Haridas S."/>
            <person name="Albert R."/>
            <person name="Binder M."/>
            <person name="Bloem J."/>
            <person name="Labutti K."/>
            <person name="Salamov A."/>
            <person name="Andreopoulos B."/>
            <person name="Baker S."/>
            <person name="Barry K."/>
            <person name="Bills G."/>
            <person name="Bluhm B."/>
            <person name="Cannon C."/>
            <person name="Castanera R."/>
            <person name="Culley D."/>
            <person name="Daum C."/>
            <person name="Ezra D."/>
            <person name="Gonzalez J."/>
            <person name="Henrissat B."/>
            <person name="Kuo A."/>
            <person name="Liang C."/>
            <person name="Lipzen A."/>
            <person name="Lutzoni F."/>
            <person name="Magnuson J."/>
            <person name="Mondo S."/>
            <person name="Nolan M."/>
            <person name="Ohm R."/>
            <person name="Pangilinan J."/>
            <person name="Park H.-J."/>
            <person name="Ramirez L."/>
            <person name="Alfaro M."/>
            <person name="Sun H."/>
            <person name="Tritt A."/>
            <person name="Yoshinaga Y."/>
            <person name="Zwiers L.-H."/>
            <person name="Turgeon B."/>
            <person name="Goodwin S."/>
            <person name="Spatafora J."/>
            <person name="Crous P."/>
            <person name="Grigoriev I."/>
        </authorList>
    </citation>
    <scope>NUCLEOTIDE SEQUENCE</scope>
    <source>
        <strain evidence="2">CBS 121167</strain>
    </source>
</reference>